<dbReference type="InterPro" id="IPR027417">
    <property type="entry name" value="P-loop_NTPase"/>
</dbReference>
<dbReference type="Proteomes" id="UP000279841">
    <property type="component" value="Chromosome"/>
</dbReference>
<dbReference type="AlphaFoldDB" id="A0A3P4AUK5"/>
<dbReference type="EMBL" id="LR027517">
    <property type="protein sequence ID" value="VCU54249.1"/>
    <property type="molecule type" value="Genomic_DNA"/>
</dbReference>
<protein>
    <submittedName>
        <fullName evidence="1">Uncharacterized protein</fullName>
    </submittedName>
</protein>
<proteinExistence type="predicted"/>
<evidence type="ECO:0000313" key="1">
    <source>
        <dbReference type="EMBL" id="VCU54249.1"/>
    </source>
</evidence>
<evidence type="ECO:0000313" key="2">
    <source>
        <dbReference type="Proteomes" id="UP000279841"/>
    </source>
</evidence>
<sequence length="242" mass="26941">MGGMEVAFSLEPASSLVPVREVPLLVLVGLTGVGKSTLVEALGLPRLPDRRTLVDRYVLPRYGAKPPIPREERFRYTRRFREEFPGGVAEVLARGYAAPKPLLLFDGLRGEKEVAFALENLPKALFVLLHAREATRLKRLLARKDAFDRVALKAEELAALKALAQGVLTEEELAEALALAPWEEVLAKLKIVAEEKKNYDPEGPLRLLSGHPRALVLDTEALSPEEEVLKVKRFLRERGLLE</sequence>
<reference evidence="1 2" key="1">
    <citation type="submission" date="2018-10" db="EMBL/GenBank/DDBJ databases">
        <authorList>
            <person name="Peiro R."/>
            <person name="Begona"/>
            <person name="Cbmso G."/>
            <person name="Lopez M."/>
            <person name="Gonzalez S."/>
            <person name="Sacristan E."/>
            <person name="Castillo E."/>
        </authorList>
    </citation>
    <scope>NUCLEOTIDE SEQUENCE [LARGE SCALE GENOMIC DNA]</scope>
    <source>
        <strain evidence="1">TTHNAR1</strain>
    </source>
</reference>
<accession>A0A3P4AUK5</accession>
<dbReference type="SUPFAM" id="SSF52540">
    <property type="entry name" value="P-loop containing nucleoside triphosphate hydrolases"/>
    <property type="match status" value="1"/>
</dbReference>
<dbReference type="Gene3D" id="3.40.50.300">
    <property type="entry name" value="P-loop containing nucleotide triphosphate hydrolases"/>
    <property type="match status" value="1"/>
</dbReference>
<gene>
    <name evidence="1" type="ORF">TTHN1_02058</name>
</gene>
<organism evidence="1 2">
    <name type="scientific">Thermus thermophilus</name>
    <dbReference type="NCBI Taxonomy" id="274"/>
    <lineage>
        <taxon>Bacteria</taxon>
        <taxon>Thermotogati</taxon>
        <taxon>Deinococcota</taxon>
        <taxon>Deinococci</taxon>
        <taxon>Thermales</taxon>
        <taxon>Thermaceae</taxon>
        <taxon>Thermus</taxon>
    </lineage>
</organism>
<name>A0A3P4AUK5_THETH</name>